<sequence length="290" mass="34655">MDFIIDTAGDEELQVKTELLNEEEKPYFIDKEDRTQAILQLFEKKKEELDSKVAAEEELQYKLKGLKIDSLFDEFFEEMKWTHAVAVKKEKKQRLFHFDQLDIETGKLKSKLGSVDVEKEMQNSVLHSGIEKEHALPAYHISQRKLKALRKKEREKTKGPEWFNLPAPEMTEELKNDLEVLKMRSALDPKHFYKKNDMEVLPKYFQVGRIMDSQLDHVNERLTRKERKRTMIDELLADAEFQKYNKKKYKEIIDEKRKSEYRTFMKDKRQKNKAEHKNNKIKANKKKAQS</sequence>
<feature type="region of interest" description="Disordered" evidence="3">
    <location>
        <begin position="263"/>
        <end position="290"/>
    </location>
</feature>
<organism evidence="5 6">
    <name type="scientific">Loxostege sticticalis</name>
    <name type="common">Beet webworm moth</name>
    <dbReference type="NCBI Taxonomy" id="481309"/>
    <lineage>
        <taxon>Eukaryota</taxon>
        <taxon>Metazoa</taxon>
        <taxon>Ecdysozoa</taxon>
        <taxon>Arthropoda</taxon>
        <taxon>Hexapoda</taxon>
        <taxon>Insecta</taxon>
        <taxon>Pterygota</taxon>
        <taxon>Neoptera</taxon>
        <taxon>Endopterygota</taxon>
        <taxon>Lepidoptera</taxon>
        <taxon>Glossata</taxon>
        <taxon>Ditrysia</taxon>
        <taxon>Pyraloidea</taxon>
        <taxon>Crambidae</taxon>
        <taxon>Pyraustinae</taxon>
        <taxon>Loxostege</taxon>
    </lineage>
</organism>
<feature type="compositionally biased region" description="Basic and acidic residues" evidence="3">
    <location>
        <begin position="263"/>
        <end position="278"/>
    </location>
</feature>
<dbReference type="Pfam" id="PF08698">
    <property type="entry name" value="Fcf2"/>
    <property type="match status" value="1"/>
</dbReference>
<evidence type="ECO:0000256" key="2">
    <source>
        <dbReference type="ARBA" id="ARBA00023242"/>
    </source>
</evidence>
<dbReference type="PANTHER" id="PTHR21686:SF12">
    <property type="entry name" value="DEOXYNUCLEOTIDYLTRANSFERASE TERMINAL-INTERACTING PROTEIN 2"/>
    <property type="match status" value="1"/>
</dbReference>
<dbReference type="PANTHER" id="PTHR21686">
    <property type="entry name" value="DEOXYNUCLEOTIDYLTRANSFERASE TERMINAL-INTERACTING PROTEIN 2"/>
    <property type="match status" value="1"/>
</dbReference>
<name>A0ABD0TMN4_LOXSC</name>
<dbReference type="GO" id="GO:0005730">
    <property type="term" value="C:nucleolus"/>
    <property type="evidence" value="ECO:0007669"/>
    <property type="project" value="UniProtKB-SubCell"/>
</dbReference>
<comment type="subcellular location">
    <subcellularLocation>
        <location evidence="1">Nucleus</location>
        <location evidence="1">Nucleolus</location>
    </subcellularLocation>
</comment>
<accession>A0ABD0TMN4</accession>
<dbReference type="EMBL" id="JBEDNZ010000003">
    <property type="protein sequence ID" value="KAL0850493.1"/>
    <property type="molecule type" value="Genomic_DNA"/>
</dbReference>
<reference evidence="5 6" key="1">
    <citation type="submission" date="2024-06" db="EMBL/GenBank/DDBJ databases">
        <title>A chromosome-level genome assembly of beet webworm, Loxostege sticticalis.</title>
        <authorList>
            <person name="Zhang Y."/>
        </authorList>
    </citation>
    <scope>NUCLEOTIDE SEQUENCE [LARGE SCALE GENOMIC DNA]</scope>
    <source>
        <strain evidence="5">AQ028</strain>
        <tissue evidence="5">Male pupae</tissue>
    </source>
</reference>
<feature type="domain" description="Fcf2 pre-rRNA processing C-terminal" evidence="4">
    <location>
        <begin position="155"/>
        <end position="248"/>
    </location>
</feature>
<evidence type="ECO:0000313" key="6">
    <source>
        <dbReference type="Proteomes" id="UP001549921"/>
    </source>
</evidence>
<evidence type="ECO:0000313" key="5">
    <source>
        <dbReference type="EMBL" id="KAL0850493.1"/>
    </source>
</evidence>
<evidence type="ECO:0000256" key="3">
    <source>
        <dbReference type="SAM" id="MobiDB-lite"/>
    </source>
</evidence>
<gene>
    <name evidence="5" type="ORF">ABMA28_012285</name>
</gene>
<feature type="compositionally biased region" description="Basic residues" evidence="3">
    <location>
        <begin position="279"/>
        <end position="290"/>
    </location>
</feature>
<dbReference type="Proteomes" id="UP001549921">
    <property type="component" value="Unassembled WGS sequence"/>
</dbReference>
<evidence type="ECO:0000256" key="1">
    <source>
        <dbReference type="ARBA" id="ARBA00004604"/>
    </source>
</evidence>
<keyword evidence="2" id="KW-0539">Nucleus</keyword>
<dbReference type="InterPro" id="IPR014810">
    <property type="entry name" value="Fcf2_C"/>
</dbReference>
<comment type="caution">
    <text evidence="5">The sequence shown here is derived from an EMBL/GenBank/DDBJ whole genome shotgun (WGS) entry which is preliminary data.</text>
</comment>
<dbReference type="AlphaFoldDB" id="A0ABD0TMN4"/>
<dbReference type="InterPro" id="IPR039883">
    <property type="entry name" value="Fcf2/DNTTIP2"/>
</dbReference>
<protein>
    <recommendedName>
        <fullName evidence="4">Fcf2 pre-rRNA processing C-terminal domain-containing protein</fullName>
    </recommendedName>
</protein>
<proteinExistence type="predicted"/>
<evidence type="ECO:0000259" key="4">
    <source>
        <dbReference type="Pfam" id="PF08698"/>
    </source>
</evidence>